<accession>A0A8D8TT75</accession>
<sequence length="176" mass="19635">MASCFMIENSKNVVSWCLDLETKNSSQFTDSCHISPTDICHISLTDRCHILLTDSCHISLTDSCHISLKDSCLTHIALTHSCHISLMSHFLLSWSENQSSPLTIHGQLSSRSFSSLFPLSLITISYCISFSLVYFSTPFLSLSLSDPLHYLHSLVLELSLICAFNLDILSLLFSNV</sequence>
<proteinExistence type="predicted"/>
<feature type="transmembrane region" description="Helical" evidence="1">
    <location>
        <begin position="149"/>
        <end position="173"/>
    </location>
</feature>
<dbReference type="EMBL" id="HBUF01312787">
    <property type="protein sequence ID" value="CAG6693488.1"/>
    <property type="molecule type" value="Transcribed_RNA"/>
</dbReference>
<keyword evidence="1" id="KW-0472">Membrane</keyword>
<evidence type="ECO:0000256" key="1">
    <source>
        <dbReference type="SAM" id="Phobius"/>
    </source>
</evidence>
<keyword evidence="1" id="KW-0812">Transmembrane</keyword>
<organism evidence="2">
    <name type="scientific">Cacopsylla melanoneura</name>
    <dbReference type="NCBI Taxonomy" id="428564"/>
    <lineage>
        <taxon>Eukaryota</taxon>
        <taxon>Metazoa</taxon>
        <taxon>Ecdysozoa</taxon>
        <taxon>Arthropoda</taxon>
        <taxon>Hexapoda</taxon>
        <taxon>Insecta</taxon>
        <taxon>Pterygota</taxon>
        <taxon>Neoptera</taxon>
        <taxon>Paraneoptera</taxon>
        <taxon>Hemiptera</taxon>
        <taxon>Sternorrhyncha</taxon>
        <taxon>Psylloidea</taxon>
        <taxon>Psyllidae</taxon>
        <taxon>Psyllinae</taxon>
        <taxon>Cacopsylla</taxon>
    </lineage>
</organism>
<name>A0A8D8TT75_9HEMI</name>
<protein>
    <submittedName>
        <fullName evidence="2">Uncharacterized protein</fullName>
    </submittedName>
</protein>
<keyword evidence="1" id="KW-1133">Transmembrane helix</keyword>
<feature type="transmembrane region" description="Helical" evidence="1">
    <location>
        <begin position="116"/>
        <end position="137"/>
    </location>
</feature>
<dbReference type="AlphaFoldDB" id="A0A8D8TT75"/>
<evidence type="ECO:0000313" key="2">
    <source>
        <dbReference type="EMBL" id="CAG6693488.1"/>
    </source>
</evidence>
<reference evidence="2" key="1">
    <citation type="submission" date="2021-05" db="EMBL/GenBank/DDBJ databases">
        <authorList>
            <person name="Alioto T."/>
            <person name="Alioto T."/>
            <person name="Gomez Garrido J."/>
        </authorList>
    </citation>
    <scope>NUCLEOTIDE SEQUENCE</scope>
</reference>